<dbReference type="Proteomes" id="UP000010475">
    <property type="component" value="Chromosome"/>
</dbReference>
<dbReference type="Gene3D" id="2.60.40.10">
    <property type="entry name" value="Immunoglobulins"/>
    <property type="match status" value="4"/>
</dbReference>
<protein>
    <submittedName>
        <fullName evidence="2">CARDB domain-containing protein</fullName>
    </submittedName>
</protein>
<dbReference type="HOGENOM" id="CLU_568284_0_0_3"/>
<proteinExistence type="predicted"/>
<name>K9X4C3_9NOST</name>
<evidence type="ECO:0000313" key="2">
    <source>
        <dbReference type="EMBL" id="AFZ27318.1"/>
    </source>
</evidence>
<dbReference type="InterPro" id="IPR011635">
    <property type="entry name" value="CARDB"/>
</dbReference>
<accession>K9X4C3</accession>
<feature type="domain" description="CARDB" evidence="1">
    <location>
        <begin position="243"/>
        <end position="353"/>
    </location>
</feature>
<feature type="domain" description="CARDB" evidence="1">
    <location>
        <begin position="125"/>
        <end position="236"/>
    </location>
</feature>
<keyword evidence="3" id="KW-1185">Reference proteome</keyword>
<dbReference type="STRING" id="56107.Cylst_5289"/>
<feature type="domain" description="CARDB" evidence="1">
    <location>
        <begin position="362"/>
        <end position="471"/>
    </location>
</feature>
<dbReference type="InterPro" id="IPR013783">
    <property type="entry name" value="Ig-like_fold"/>
</dbReference>
<dbReference type="PATRIC" id="fig|56107.3.peg.5811"/>
<feature type="domain" description="CARDB" evidence="1">
    <location>
        <begin position="3"/>
        <end position="115"/>
    </location>
</feature>
<evidence type="ECO:0000313" key="3">
    <source>
        <dbReference type="Proteomes" id="UP000010475"/>
    </source>
</evidence>
<dbReference type="AlphaFoldDB" id="K9X4C3"/>
<gene>
    <name evidence="2" type="ORF">Cylst_5289</name>
</gene>
<organism evidence="2 3">
    <name type="scientific">Cylindrospermum stagnale PCC 7417</name>
    <dbReference type="NCBI Taxonomy" id="56107"/>
    <lineage>
        <taxon>Bacteria</taxon>
        <taxon>Bacillati</taxon>
        <taxon>Cyanobacteriota</taxon>
        <taxon>Cyanophyceae</taxon>
        <taxon>Nostocales</taxon>
        <taxon>Nostocaceae</taxon>
        <taxon>Cylindrospermum</taxon>
    </lineage>
</organism>
<sequence length="480" mass="50284">MASPDLIVQNASTPLSASAGSTFQVSYQLKNQGTGSAGTSYTKFYLSLDTTLSSDDLYLFGYDDFFSSIGAGSSISRTAPVKTNIATAPGTYYLLFQADGAGSVAESNENNNVVAKAITITTALRPDLVVSYISAATKIAAGATLSFNYQINNQGNEFAGSSTADFYLSNDNIYSSDDVFLGSNNIASINAGGNSGSKSYSAIINSSTAAGNYYLLIKADSGAVVAESNETNNITAKPITITKPDLIIENASAPTSAVAGSTIQLSYQIKNQGDATAADNYTRFYLSNDATYSSDDISLGSDYVAQLSASGIRSESYSATIGANVNAGNYYLLYRADINNYVLESNESNNVFAREISISIPQPDLIVENALAPISAVAGSNIQLDYQIKNQGNATAGSSNTNFYLSNDSTYSSDDLFLGYDSVISLGVGSFSSQSFSVTTDSNTIAGDYYLLFQADASGLVTESNEINNFSASAISITAI</sequence>
<dbReference type="Pfam" id="PF07705">
    <property type="entry name" value="CARDB"/>
    <property type="match status" value="4"/>
</dbReference>
<dbReference type="KEGG" id="csg:Cylst_5289"/>
<dbReference type="EMBL" id="CP003642">
    <property type="protein sequence ID" value="AFZ27318.1"/>
    <property type="molecule type" value="Genomic_DNA"/>
</dbReference>
<dbReference type="RefSeq" id="WP_015210553.1">
    <property type="nucleotide sequence ID" value="NC_019757.1"/>
</dbReference>
<evidence type="ECO:0000259" key="1">
    <source>
        <dbReference type="Pfam" id="PF07705"/>
    </source>
</evidence>
<reference evidence="2 3" key="1">
    <citation type="submission" date="2012-06" db="EMBL/GenBank/DDBJ databases">
        <title>Finished chromosome of genome of Cylindrospermum stagnale PCC 7417.</title>
        <authorList>
            <consortium name="US DOE Joint Genome Institute"/>
            <person name="Gugger M."/>
            <person name="Coursin T."/>
            <person name="Rippka R."/>
            <person name="Tandeau De Marsac N."/>
            <person name="Huntemann M."/>
            <person name="Wei C.-L."/>
            <person name="Han J."/>
            <person name="Detter J.C."/>
            <person name="Han C."/>
            <person name="Tapia R."/>
            <person name="Chen A."/>
            <person name="Kyrpides N."/>
            <person name="Mavromatis K."/>
            <person name="Markowitz V."/>
            <person name="Szeto E."/>
            <person name="Ivanova N."/>
            <person name="Pagani I."/>
            <person name="Pati A."/>
            <person name="Goodwin L."/>
            <person name="Nordberg H.P."/>
            <person name="Cantor M.N."/>
            <person name="Hua S.X."/>
            <person name="Woyke T."/>
            <person name="Kerfeld C.A."/>
        </authorList>
    </citation>
    <scope>NUCLEOTIDE SEQUENCE [LARGE SCALE GENOMIC DNA]</scope>
    <source>
        <strain evidence="2 3">PCC 7417</strain>
    </source>
</reference>
<dbReference type="eggNOG" id="COG1572">
    <property type="taxonomic scope" value="Bacteria"/>
</dbReference>
<dbReference type="OrthoDB" id="9798386at2"/>